<name>A0A1H0PL82_9BACI</name>
<dbReference type="InterPro" id="IPR041624">
    <property type="entry name" value="RGI_lyase"/>
</dbReference>
<dbReference type="PANTHER" id="PTHR43118:SF1">
    <property type="entry name" value="RHAMNOGALACTURONAN LYASE (EUROFUNG)"/>
    <property type="match status" value="1"/>
</dbReference>
<feature type="domain" description="Rhamnogalacturonan I lyase beta-sheet" evidence="1">
    <location>
        <begin position="40"/>
        <end position="125"/>
    </location>
</feature>
<dbReference type="InterPro" id="IPR049366">
    <property type="entry name" value="RGL11_C"/>
</dbReference>
<evidence type="ECO:0000313" key="4">
    <source>
        <dbReference type="Proteomes" id="UP000199159"/>
    </source>
</evidence>
<dbReference type="InterPro" id="IPR034641">
    <property type="entry name" value="RGL11"/>
</dbReference>
<dbReference type="PANTHER" id="PTHR43118">
    <property type="entry name" value="RHAMNOGALACTURONAN LYASE (EUROFUNG)"/>
    <property type="match status" value="1"/>
</dbReference>
<reference evidence="4" key="1">
    <citation type="submission" date="2016-10" db="EMBL/GenBank/DDBJ databases">
        <authorList>
            <person name="Varghese N."/>
            <person name="Submissions S."/>
        </authorList>
    </citation>
    <scope>NUCLEOTIDE SEQUENCE [LARGE SCALE GENOMIC DNA]</scope>
    <source>
        <strain evidence="4">IBRC-M10078</strain>
    </source>
</reference>
<keyword evidence="3" id="KW-0456">Lyase</keyword>
<evidence type="ECO:0000313" key="3">
    <source>
        <dbReference type="EMBL" id="SDP05754.1"/>
    </source>
</evidence>
<dbReference type="Gene3D" id="2.60.40.10">
    <property type="entry name" value="Immunoglobulins"/>
    <property type="match status" value="1"/>
</dbReference>
<dbReference type="CDD" id="cd10318">
    <property type="entry name" value="RGL11"/>
    <property type="match status" value="1"/>
</dbReference>
<dbReference type="InterPro" id="IPR028994">
    <property type="entry name" value="Integrin_alpha_N"/>
</dbReference>
<evidence type="ECO:0000259" key="1">
    <source>
        <dbReference type="Pfam" id="PF18370"/>
    </source>
</evidence>
<dbReference type="EMBL" id="FNJU01000001">
    <property type="protein sequence ID" value="SDP05754.1"/>
    <property type="molecule type" value="Genomic_DNA"/>
</dbReference>
<feature type="domain" description="Rhamnogalacturonan lyase family 11 C-terminal" evidence="2">
    <location>
        <begin position="129"/>
        <end position="625"/>
    </location>
</feature>
<proteinExistence type="predicted"/>
<dbReference type="Proteomes" id="UP000199159">
    <property type="component" value="Unassembled WGS sequence"/>
</dbReference>
<dbReference type="SUPFAM" id="SSF69318">
    <property type="entry name" value="Integrin alpha N-terminal domain"/>
    <property type="match status" value="1"/>
</dbReference>
<protein>
    <submittedName>
        <fullName evidence="3">Rhamnogalacturonan endolyase</fullName>
    </submittedName>
</protein>
<evidence type="ECO:0000259" key="2">
    <source>
        <dbReference type="Pfam" id="PF21348"/>
    </source>
</evidence>
<accession>A0A1H0PL82</accession>
<dbReference type="Pfam" id="PF18370">
    <property type="entry name" value="RGI_lyase"/>
    <property type="match status" value="1"/>
</dbReference>
<dbReference type="Pfam" id="PF21348">
    <property type="entry name" value="RGL11_C"/>
    <property type="match status" value="1"/>
</dbReference>
<keyword evidence="4" id="KW-1185">Reference proteome</keyword>
<dbReference type="STRING" id="930152.SAMN05216565_101367"/>
<dbReference type="GO" id="GO:0016829">
    <property type="term" value="F:lyase activity"/>
    <property type="evidence" value="ECO:0007669"/>
    <property type="project" value="UniProtKB-KW"/>
</dbReference>
<dbReference type="InterPro" id="IPR013783">
    <property type="entry name" value="Ig-like_fold"/>
</dbReference>
<sequence>MAKNWAYLKMAKGIVIGTLVVSSLVIPLTTQNNVQAASSRQMESLDRGLTAVKTFEGVFISWRLFGTEPSNVSFNLYRNGQKVNSNPISSSTNYLDANGSTDSTYYIKAVINNTEQAASESVKVWGQNYLNLPIQKPSGGTTPDGVSYSYSANDASVGDLDGDGDYEIIVKWDPSNSKDNSQDGYTGNVYVDAYHLDGTRLWRINLGKNIRAGAHYTQFVVYDLDGDGRSEVAMKTADGTVDGQGSVIGSANADYRDTKGRVLSGPEYLTIFSGGSGRALENIRFKPERGNVCDWGDCYGNRVDRFLAGVAYLDGQRPSLIMGRGYYNKTMLTAYNYRNGDVTELWTFDSDDSGNENYAGQGNHSLSAADLDGDGKDEIVYGAMAIDDNGRGLHTTGWGHGDAHHVGDLNPNHSGIEIYQVHENANSPIGMGIRDGDSGQLLWGIKTGKDTGRGVAADIDPRYAGTELWASGQALYSVTGSQISSTPPSSMNSTIWWDGDLSRELLDHKWSGSFGVGTIYKWNYQQNKLDTLLTASGTFSNNGTKGNPSLQVDLFGDWREEVIWRTEDSSALRIYTTTHVTTQRIFTLMHDALYRTSIASQNTGYNQPPHTSFYLGSGMKTPSMPSIYTP</sequence>
<gene>
    <name evidence="3" type="ORF">SAMN05216565_101367</name>
</gene>
<organism evidence="3 4">
    <name type="scientific">Litchfieldia salsa</name>
    <dbReference type="NCBI Taxonomy" id="930152"/>
    <lineage>
        <taxon>Bacteria</taxon>
        <taxon>Bacillati</taxon>
        <taxon>Bacillota</taxon>
        <taxon>Bacilli</taxon>
        <taxon>Bacillales</taxon>
        <taxon>Bacillaceae</taxon>
        <taxon>Litchfieldia</taxon>
    </lineage>
</organism>
<dbReference type="AlphaFoldDB" id="A0A1H0PL82"/>